<organism evidence="3">
    <name type="scientific">hydrothermal vent metagenome</name>
    <dbReference type="NCBI Taxonomy" id="652676"/>
    <lineage>
        <taxon>unclassified sequences</taxon>
        <taxon>metagenomes</taxon>
        <taxon>ecological metagenomes</taxon>
    </lineage>
</organism>
<accession>A0A3B0Z7K7</accession>
<dbReference type="PROSITE" id="PS50110">
    <property type="entry name" value="RESPONSE_REGULATORY"/>
    <property type="match status" value="1"/>
</dbReference>
<evidence type="ECO:0000259" key="2">
    <source>
        <dbReference type="PROSITE" id="PS50110"/>
    </source>
</evidence>
<dbReference type="EMBL" id="UOFL01000130">
    <property type="protein sequence ID" value="VAW77364.1"/>
    <property type="molecule type" value="Genomic_DNA"/>
</dbReference>
<dbReference type="PANTHER" id="PTHR44591">
    <property type="entry name" value="STRESS RESPONSE REGULATOR PROTEIN 1"/>
    <property type="match status" value="1"/>
</dbReference>
<evidence type="ECO:0000256" key="1">
    <source>
        <dbReference type="ARBA" id="ARBA00022553"/>
    </source>
</evidence>
<dbReference type="PANTHER" id="PTHR44591:SF3">
    <property type="entry name" value="RESPONSE REGULATORY DOMAIN-CONTAINING PROTEIN"/>
    <property type="match status" value="1"/>
</dbReference>
<dbReference type="SUPFAM" id="SSF52172">
    <property type="entry name" value="CheY-like"/>
    <property type="match status" value="1"/>
</dbReference>
<evidence type="ECO:0000313" key="3">
    <source>
        <dbReference type="EMBL" id="VAW77364.1"/>
    </source>
</evidence>
<dbReference type="GO" id="GO:0000160">
    <property type="term" value="P:phosphorelay signal transduction system"/>
    <property type="evidence" value="ECO:0007669"/>
    <property type="project" value="InterPro"/>
</dbReference>
<keyword evidence="1" id="KW-0597">Phosphoprotein</keyword>
<name>A0A3B0Z7K7_9ZZZZ</name>
<reference evidence="3" key="1">
    <citation type="submission" date="2018-06" db="EMBL/GenBank/DDBJ databases">
        <authorList>
            <person name="Zhirakovskaya E."/>
        </authorList>
    </citation>
    <scope>NUCLEOTIDE SEQUENCE</scope>
</reference>
<dbReference type="InterPro" id="IPR011006">
    <property type="entry name" value="CheY-like_superfamily"/>
</dbReference>
<feature type="domain" description="Response regulatory" evidence="2">
    <location>
        <begin position="7"/>
        <end position="122"/>
    </location>
</feature>
<dbReference type="InterPro" id="IPR001789">
    <property type="entry name" value="Sig_transdc_resp-reg_receiver"/>
</dbReference>
<dbReference type="Pfam" id="PF00072">
    <property type="entry name" value="Response_reg"/>
    <property type="match status" value="1"/>
</dbReference>
<dbReference type="InterPro" id="IPR050595">
    <property type="entry name" value="Bact_response_regulator"/>
</dbReference>
<dbReference type="Gene3D" id="3.40.50.2300">
    <property type="match status" value="1"/>
</dbReference>
<proteinExistence type="predicted"/>
<protein>
    <recommendedName>
        <fullName evidence="2">Response regulatory domain-containing protein</fullName>
    </recommendedName>
</protein>
<sequence length="124" mass="14018">MKKSAPKLLIIDDDDYCLDILEEVLDDDYHLYRAKSGEEALLLMPTINPVLILLDINMENINGYETCRHIRKSEHLKNTKIIMLTASAMNGDKVKGIEAGADAYLTKPIDFEILLSTIKYYVAA</sequence>
<gene>
    <name evidence="3" type="ORF">MNBD_GAMMA12-3638</name>
</gene>
<dbReference type="SMART" id="SM00448">
    <property type="entry name" value="REC"/>
    <property type="match status" value="1"/>
</dbReference>
<dbReference type="AlphaFoldDB" id="A0A3B0Z7K7"/>